<evidence type="ECO:0000313" key="4">
    <source>
        <dbReference type="Proteomes" id="UP001597073"/>
    </source>
</evidence>
<keyword evidence="4" id="KW-1185">Reference proteome</keyword>
<organism evidence="3 4">
    <name type="scientific">Mucilaginibacter lutimaris</name>
    <dbReference type="NCBI Taxonomy" id="931629"/>
    <lineage>
        <taxon>Bacteria</taxon>
        <taxon>Pseudomonadati</taxon>
        <taxon>Bacteroidota</taxon>
        <taxon>Sphingobacteriia</taxon>
        <taxon>Sphingobacteriales</taxon>
        <taxon>Sphingobacteriaceae</taxon>
        <taxon>Mucilaginibacter</taxon>
    </lineage>
</organism>
<dbReference type="GO" id="GO:0016757">
    <property type="term" value="F:glycosyltransferase activity"/>
    <property type="evidence" value="ECO:0007669"/>
    <property type="project" value="UniProtKB-KW"/>
</dbReference>
<dbReference type="RefSeq" id="WP_377145181.1">
    <property type="nucleotide sequence ID" value="NZ_JBHTIA010000013.1"/>
</dbReference>
<proteinExistence type="predicted"/>
<dbReference type="EMBL" id="JBHTIA010000013">
    <property type="protein sequence ID" value="MFD0766872.1"/>
    <property type="molecule type" value="Genomic_DNA"/>
</dbReference>
<dbReference type="Pfam" id="PF13439">
    <property type="entry name" value="Glyco_transf_4"/>
    <property type="match status" value="1"/>
</dbReference>
<dbReference type="Gene3D" id="3.40.50.2000">
    <property type="entry name" value="Glycogen Phosphorylase B"/>
    <property type="match status" value="2"/>
</dbReference>
<name>A0ABW2ZL21_9SPHI</name>
<evidence type="ECO:0000313" key="3">
    <source>
        <dbReference type="EMBL" id="MFD0766872.1"/>
    </source>
</evidence>
<keyword evidence="1 3" id="KW-0808">Transferase</keyword>
<dbReference type="SUPFAM" id="SSF53756">
    <property type="entry name" value="UDP-Glycosyltransferase/glycogen phosphorylase"/>
    <property type="match status" value="1"/>
</dbReference>
<reference evidence="4" key="1">
    <citation type="journal article" date="2019" name="Int. J. Syst. Evol. Microbiol.">
        <title>The Global Catalogue of Microorganisms (GCM) 10K type strain sequencing project: providing services to taxonomists for standard genome sequencing and annotation.</title>
        <authorList>
            <consortium name="The Broad Institute Genomics Platform"/>
            <consortium name="The Broad Institute Genome Sequencing Center for Infectious Disease"/>
            <person name="Wu L."/>
            <person name="Ma J."/>
        </authorList>
    </citation>
    <scope>NUCLEOTIDE SEQUENCE [LARGE SCALE GENOMIC DNA]</scope>
    <source>
        <strain evidence="4">CCUG 60742</strain>
    </source>
</reference>
<evidence type="ECO:0000259" key="2">
    <source>
        <dbReference type="Pfam" id="PF13439"/>
    </source>
</evidence>
<dbReference type="InterPro" id="IPR028098">
    <property type="entry name" value="Glyco_trans_4-like_N"/>
</dbReference>
<feature type="domain" description="Glycosyltransferase subfamily 4-like N-terminal" evidence="2">
    <location>
        <begin position="69"/>
        <end position="176"/>
    </location>
</feature>
<dbReference type="EC" id="2.4.-.-" evidence="3"/>
<keyword evidence="3" id="KW-0328">Glycosyltransferase</keyword>
<dbReference type="Pfam" id="PF13692">
    <property type="entry name" value="Glyco_trans_1_4"/>
    <property type="match status" value="1"/>
</dbReference>
<comment type="caution">
    <text evidence="3">The sequence shown here is derived from an EMBL/GenBank/DDBJ whole genome shotgun (WGS) entry which is preliminary data.</text>
</comment>
<dbReference type="PANTHER" id="PTHR46401">
    <property type="entry name" value="GLYCOSYLTRANSFERASE WBBK-RELATED"/>
    <property type="match status" value="1"/>
</dbReference>
<dbReference type="PANTHER" id="PTHR46401:SF2">
    <property type="entry name" value="GLYCOSYLTRANSFERASE WBBK-RELATED"/>
    <property type="match status" value="1"/>
</dbReference>
<protein>
    <submittedName>
        <fullName evidence="3">Glycosyltransferase family 4 protein</fullName>
        <ecNumber evidence="3">2.4.-.-</ecNumber>
    </submittedName>
</protein>
<dbReference type="CDD" id="cd03801">
    <property type="entry name" value="GT4_PimA-like"/>
    <property type="match status" value="1"/>
</dbReference>
<dbReference type="Proteomes" id="UP001597073">
    <property type="component" value="Unassembled WGS sequence"/>
</dbReference>
<evidence type="ECO:0000256" key="1">
    <source>
        <dbReference type="ARBA" id="ARBA00022679"/>
    </source>
</evidence>
<sequence length="375" mass="42557">MDINLEMINLIKGEFDIHVLIELPQTMLHANIFDLNANLNEYDSLTSFWPVAGKWQLEYLEEYFSGCESVHFVIYKPGSKLDLIKTTYKVLKFINKHKFDYLQFDDFSARQAFLLPFLKLNKRLILSIHDPIPHGGEFEWKRSVIKKMFYGKAKAFITYSSFSKDLLRKTLGLDKQVVNLNLLPYTVFRKFLTHHTVEQERGYISFVGRLSQYKGIDLFIEALPTILKEFPDQKFMIAGRPAFGYAVDSSKLANMASSVSVMERHLSNQEIVDVISKSKLIVCPYLEATQSGVVMTAYALGCPVLVTNTGGLAESVLDNYTGMVAKAISSDAIAAKILDFLKLNLYQDMHAHITGDQLVSKLSSSNLETLSQIYI</sequence>
<gene>
    <name evidence="3" type="ORF">ACFQZI_18580</name>
</gene>
<accession>A0ABW2ZL21</accession>